<dbReference type="PANTHER" id="PTHR33164">
    <property type="entry name" value="TRANSCRIPTIONAL REGULATOR, MARR FAMILY"/>
    <property type="match status" value="1"/>
</dbReference>
<dbReference type="PROSITE" id="PS50995">
    <property type="entry name" value="HTH_MARR_2"/>
    <property type="match status" value="1"/>
</dbReference>
<dbReference type="PANTHER" id="PTHR33164:SF99">
    <property type="entry name" value="MARR FAMILY REGULATORY PROTEIN"/>
    <property type="match status" value="1"/>
</dbReference>
<dbReference type="OrthoDB" id="3254893at2"/>
<feature type="domain" description="HTH marR-type" evidence="2">
    <location>
        <begin position="8"/>
        <end position="142"/>
    </location>
</feature>
<dbReference type="GO" id="GO:0006950">
    <property type="term" value="P:response to stress"/>
    <property type="evidence" value="ECO:0007669"/>
    <property type="project" value="TreeGrafter"/>
</dbReference>
<gene>
    <name evidence="3" type="ORF">A9C19_03515</name>
</gene>
<accession>A0A1L3MNJ0</accession>
<dbReference type="InterPro" id="IPR000835">
    <property type="entry name" value="HTH_MarR-typ"/>
</dbReference>
<evidence type="ECO:0000259" key="2">
    <source>
        <dbReference type="PROSITE" id="PS50995"/>
    </source>
</evidence>
<dbReference type="InterPro" id="IPR036390">
    <property type="entry name" value="WH_DNA-bd_sf"/>
</dbReference>
<name>A0A1L3MNJ0_9BACI</name>
<dbReference type="Pfam" id="PF01047">
    <property type="entry name" value="MarR"/>
    <property type="match status" value="1"/>
</dbReference>
<reference evidence="3 4" key="1">
    <citation type="journal article" date="2016" name="Sci. Rep.">
        <title>Complete genome sequence and transcriptomic analysis of a novel marine strain Bacillus weihaiensis reveals the mechanism of brown algae degradation.</title>
        <authorList>
            <person name="Zhu Y."/>
            <person name="Chen P."/>
            <person name="Bao Y."/>
            <person name="Men Y."/>
            <person name="Zeng Y."/>
            <person name="Yang J."/>
            <person name="Sun J."/>
            <person name="Sun Y."/>
        </authorList>
    </citation>
    <scope>NUCLEOTIDE SEQUENCE [LARGE SCALE GENOMIC DNA]</scope>
    <source>
        <strain evidence="3 4">Alg07</strain>
    </source>
</reference>
<dbReference type="GO" id="GO:0003700">
    <property type="term" value="F:DNA-binding transcription factor activity"/>
    <property type="evidence" value="ECO:0007669"/>
    <property type="project" value="InterPro"/>
</dbReference>
<dbReference type="AlphaFoldDB" id="A0A1L3MNJ0"/>
<protein>
    <submittedName>
        <fullName evidence="3">MarR family transcriptional regulator</fullName>
    </submittedName>
</protein>
<dbReference type="GO" id="GO:0003677">
    <property type="term" value="F:DNA binding"/>
    <property type="evidence" value="ECO:0007669"/>
    <property type="project" value="UniProtKB-KW"/>
</dbReference>
<proteinExistence type="predicted"/>
<dbReference type="InterPro" id="IPR039422">
    <property type="entry name" value="MarR/SlyA-like"/>
</dbReference>
<evidence type="ECO:0000313" key="3">
    <source>
        <dbReference type="EMBL" id="APH03903.1"/>
    </source>
</evidence>
<dbReference type="EMBL" id="CP016020">
    <property type="protein sequence ID" value="APH03903.1"/>
    <property type="molecule type" value="Genomic_DNA"/>
</dbReference>
<dbReference type="KEGG" id="bwh:A9C19_03515"/>
<sequence length="156" mass="18325">MNDQKQVEEWIDRYLAVSFSAMKKGENLVKESMGDFITIDQHYTLRYIHKVGTCTSKELSELLNVKKSVITAITNRLIEKELMKRKRDENDRRVTYLTLTDKGEELFEKTEGKIRRLVDSIITGFSPSEVVSFIEAYEKFNLLLDNYKECKVQEEE</sequence>
<evidence type="ECO:0000313" key="4">
    <source>
        <dbReference type="Proteomes" id="UP000181936"/>
    </source>
</evidence>
<keyword evidence="1" id="KW-0238">DNA-binding</keyword>
<dbReference type="SMART" id="SM00347">
    <property type="entry name" value="HTH_MARR"/>
    <property type="match status" value="1"/>
</dbReference>
<keyword evidence="4" id="KW-1185">Reference proteome</keyword>
<dbReference type="Proteomes" id="UP000181936">
    <property type="component" value="Chromosome"/>
</dbReference>
<dbReference type="RefSeq" id="WP_072578696.1">
    <property type="nucleotide sequence ID" value="NZ_CP016020.1"/>
</dbReference>
<dbReference type="Gene3D" id="1.10.10.10">
    <property type="entry name" value="Winged helix-like DNA-binding domain superfamily/Winged helix DNA-binding domain"/>
    <property type="match status" value="1"/>
</dbReference>
<dbReference type="PRINTS" id="PR00598">
    <property type="entry name" value="HTHMARR"/>
</dbReference>
<dbReference type="InterPro" id="IPR036388">
    <property type="entry name" value="WH-like_DNA-bd_sf"/>
</dbReference>
<dbReference type="SUPFAM" id="SSF46785">
    <property type="entry name" value="Winged helix' DNA-binding domain"/>
    <property type="match status" value="1"/>
</dbReference>
<evidence type="ECO:0000256" key="1">
    <source>
        <dbReference type="ARBA" id="ARBA00023125"/>
    </source>
</evidence>
<organism evidence="3 4">
    <name type="scientific">Bacillus weihaiensis</name>
    <dbReference type="NCBI Taxonomy" id="1547283"/>
    <lineage>
        <taxon>Bacteria</taxon>
        <taxon>Bacillati</taxon>
        <taxon>Bacillota</taxon>
        <taxon>Bacilli</taxon>
        <taxon>Bacillales</taxon>
        <taxon>Bacillaceae</taxon>
        <taxon>Bacillus</taxon>
    </lineage>
</organism>